<proteinExistence type="predicted"/>
<gene>
    <name evidence="1" type="ORF">AA12717_1142</name>
</gene>
<comment type="caution">
    <text evidence="1">The sequence shown here is derived from an EMBL/GenBank/DDBJ whole genome shotgun (WGS) entry which is preliminary data.</text>
</comment>
<evidence type="ECO:0000313" key="1">
    <source>
        <dbReference type="EMBL" id="GBQ22293.1"/>
    </source>
</evidence>
<reference evidence="1" key="1">
    <citation type="submission" date="2013-04" db="EMBL/GenBank/DDBJ databases">
        <title>The genome sequencing project of 58 acetic acid bacteria.</title>
        <authorList>
            <person name="Okamoto-Kainuma A."/>
            <person name="Ishikawa M."/>
            <person name="Umino S."/>
            <person name="Koizumi Y."/>
            <person name="Shiwa Y."/>
            <person name="Yoshikawa H."/>
            <person name="Matsutani M."/>
            <person name="Matsushita K."/>
        </authorList>
    </citation>
    <scope>NUCLEOTIDE SEQUENCE</scope>
    <source>
        <strain evidence="1">DSM 12717</strain>
    </source>
</reference>
<accession>A0ABQ0P4W6</accession>
<organism evidence="1 2">
    <name type="scientific">Gluconacetobacter sacchari DSM 12717</name>
    <dbReference type="NCBI Taxonomy" id="1307940"/>
    <lineage>
        <taxon>Bacteria</taxon>
        <taxon>Pseudomonadati</taxon>
        <taxon>Pseudomonadota</taxon>
        <taxon>Alphaproteobacteria</taxon>
        <taxon>Acetobacterales</taxon>
        <taxon>Acetobacteraceae</taxon>
        <taxon>Gluconacetobacter</taxon>
    </lineage>
</organism>
<evidence type="ECO:0000313" key="2">
    <source>
        <dbReference type="Proteomes" id="UP001060895"/>
    </source>
</evidence>
<name>A0ABQ0P4W6_9PROT</name>
<sequence>MFDIRQIGGAPVDVMINPADPRADGAAASVPWPGAWVRPAAGGRPEDAARVLRAQYRTILTTHDAGARP</sequence>
<dbReference type="EMBL" id="BAQP01000051">
    <property type="protein sequence ID" value="GBQ22293.1"/>
    <property type="molecule type" value="Genomic_DNA"/>
</dbReference>
<keyword evidence="2" id="KW-1185">Reference proteome</keyword>
<dbReference type="Proteomes" id="UP001060895">
    <property type="component" value="Unassembled WGS sequence"/>
</dbReference>
<protein>
    <submittedName>
        <fullName evidence="1">Uncharacterized protein</fullName>
    </submittedName>
</protein>